<evidence type="ECO:0000256" key="1">
    <source>
        <dbReference type="ARBA" id="ARBA00022448"/>
    </source>
</evidence>
<dbReference type="GO" id="GO:0015679">
    <property type="term" value="P:plasma membrane copper ion transport"/>
    <property type="evidence" value="ECO:0007669"/>
    <property type="project" value="TreeGrafter"/>
</dbReference>
<feature type="coiled-coil region" evidence="2">
    <location>
        <begin position="176"/>
        <end position="248"/>
    </location>
</feature>
<dbReference type="Proteomes" id="UP000316213">
    <property type="component" value="Unassembled WGS sequence"/>
</dbReference>
<dbReference type="InterPro" id="IPR051909">
    <property type="entry name" value="MFP_Cation_Efflux"/>
</dbReference>
<name>A0A5C5ZL85_9BACT</name>
<gene>
    <name evidence="4" type="primary">mdtA_4</name>
    <name evidence="4" type="ORF">Pla100_58100</name>
</gene>
<dbReference type="AlphaFoldDB" id="A0A5C5ZL85"/>
<keyword evidence="5" id="KW-1185">Reference proteome</keyword>
<dbReference type="GO" id="GO:0060003">
    <property type="term" value="P:copper ion export"/>
    <property type="evidence" value="ECO:0007669"/>
    <property type="project" value="TreeGrafter"/>
</dbReference>
<accession>A0A5C5ZL85</accession>
<comment type="caution">
    <text evidence="4">The sequence shown here is derived from an EMBL/GenBank/DDBJ whole genome shotgun (WGS) entry which is preliminary data.</text>
</comment>
<dbReference type="RefSeq" id="WP_146582213.1">
    <property type="nucleotide sequence ID" value="NZ_SJPM01000023.1"/>
</dbReference>
<organism evidence="4 5">
    <name type="scientific">Neorhodopirellula pilleata</name>
    <dbReference type="NCBI Taxonomy" id="2714738"/>
    <lineage>
        <taxon>Bacteria</taxon>
        <taxon>Pseudomonadati</taxon>
        <taxon>Planctomycetota</taxon>
        <taxon>Planctomycetia</taxon>
        <taxon>Pirellulales</taxon>
        <taxon>Pirellulaceae</taxon>
        <taxon>Neorhodopirellula</taxon>
    </lineage>
</organism>
<feature type="domain" description="Multidrug resistance protein MdtA-like barrel-sandwich hybrid" evidence="3">
    <location>
        <begin position="41"/>
        <end position="275"/>
    </location>
</feature>
<dbReference type="Gene3D" id="2.40.30.170">
    <property type="match status" value="1"/>
</dbReference>
<dbReference type="Pfam" id="PF25917">
    <property type="entry name" value="BSH_RND"/>
    <property type="match status" value="1"/>
</dbReference>
<evidence type="ECO:0000313" key="5">
    <source>
        <dbReference type="Proteomes" id="UP000316213"/>
    </source>
</evidence>
<sequence length="361" mass="40016">MVISVSRWNRIVTLIGLTIVLASDGWTATIDGLVVALVDEAVIVSRVEGPVEEVSIEEGQLLQENELVAKLDDRRVQIHEQLAAQDLAIAESAVKHSHRIDAARSAAATQRHRVSEQAIRLEIDRRRAANELKVLAAEKAEAAAKNEWERARTARENFTDSVSESELESLRLAYERSELESQEARFQNQIAELEARLGEMAAETGRSQLESATIEIAAAESERTILELEVAIKRLNRQLAEVEAADRQIRSPIAGRAVAVAVRPGDWVRPGDLVARVISLTRLRVEGFAPAATSDRLRDEPTVRIAVDMPDGSSVQIKGQSRFVSPEVDPVTGEVRFWIEFDNPGERVRPGYRAKLIMETD</sequence>
<dbReference type="Gene3D" id="1.10.287.470">
    <property type="entry name" value="Helix hairpin bin"/>
    <property type="match status" value="2"/>
</dbReference>
<evidence type="ECO:0000256" key="2">
    <source>
        <dbReference type="SAM" id="Coils"/>
    </source>
</evidence>
<evidence type="ECO:0000313" key="4">
    <source>
        <dbReference type="EMBL" id="TWT87958.1"/>
    </source>
</evidence>
<evidence type="ECO:0000259" key="3">
    <source>
        <dbReference type="Pfam" id="PF25917"/>
    </source>
</evidence>
<dbReference type="PANTHER" id="PTHR30097">
    <property type="entry name" value="CATION EFFLUX SYSTEM PROTEIN CUSB"/>
    <property type="match status" value="1"/>
</dbReference>
<protein>
    <submittedName>
        <fullName evidence="4">Multidrug resistance protein MdtA</fullName>
    </submittedName>
</protein>
<dbReference type="Gene3D" id="2.40.50.100">
    <property type="match status" value="2"/>
</dbReference>
<keyword evidence="2" id="KW-0175">Coiled coil</keyword>
<keyword evidence="1" id="KW-0813">Transport</keyword>
<dbReference type="InterPro" id="IPR058625">
    <property type="entry name" value="MdtA-like_BSH"/>
</dbReference>
<dbReference type="EMBL" id="SJPM01000023">
    <property type="protein sequence ID" value="TWT87958.1"/>
    <property type="molecule type" value="Genomic_DNA"/>
</dbReference>
<reference evidence="4 5" key="1">
    <citation type="submission" date="2019-02" db="EMBL/GenBank/DDBJ databases">
        <title>Deep-cultivation of Planctomycetes and their phenomic and genomic characterization uncovers novel biology.</title>
        <authorList>
            <person name="Wiegand S."/>
            <person name="Jogler M."/>
            <person name="Boedeker C."/>
            <person name="Pinto D."/>
            <person name="Vollmers J."/>
            <person name="Rivas-Marin E."/>
            <person name="Kohn T."/>
            <person name="Peeters S.H."/>
            <person name="Heuer A."/>
            <person name="Rast P."/>
            <person name="Oberbeckmann S."/>
            <person name="Bunk B."/>
            <person name="Jeske O."/>
            <person name="Meyerdierks A."/>
            <person name="Storesund J.E."/>
            <person name="Kallscheuer N."/>
            <person name="Luecker S."/>
            <person name="Lage O.M."/>
            <person name="Pohl T."/>
            <person name="Merkel B.J."/>
            <person name="Hornburger P."/>
            <person name="Mueller R.-W."/>
            <person name="Bruemmer F."/>
            <person name="Labrenz M."/>
            <person name="Spormann A.M."/>
            <person name="Op Den Camp H."/>
            <person name="Overmann J."/>
            <person name="Amann R."/>
            <person name="Jetten M.S.M."/>
            <person name="Mascher T."/>
            <person name="Medema M.H."/>
            <person name="Devos D.P."/>
            <person name="Kaster A.-K."/>
            <person name="Ovreas L."/>
            <person name="Rohde M."/>
            <person name="Galperin M.Y."/>
            <person name="Jogler C."/>
        </authorList>
    </citation>
    <scope>NUCLEOTIDE SEQUENCE [LARGE SCALE GENOMIC DNA]</scope>
    <source>
        <strain evidence="4 5">Pla100</strain>
    </source>
</reference>
<dbReference type="SUPFAM" id="SSF111369">
    <property type="entry name" value="HlyD-like secretion proteins"/>
    <property type="match status" value="1"/>
</dbReference>
<proteinExistence type="predicted"/>
<dbReference type="GO" id="GO:0030313">
    <property type="term" value="C:cell envelope"/>
    <property type="evidence" value="ECO:0007669"/>
    <property type="project" value="TreeGrafter"/>
</dbReference>
<feature type="coiled-coil region" evidence="2">
    <location>
        <begin position="118"/>
        <end position="145"/>
    </location>
</feature>
<dbReference type="PANTHER" id="PTHR30097:SF4">
    <property type="entry name" value="SLR6042 PROTEIN"/>
    <property type="match status" value="1"/>
</dbReference>
<dbReference type="OrthoDB" id="259511at2"/>